<evidence type="ECO:0000256" key="1">
    <source>
        <dbReference type="SAM" id="MobiDB-lite"/>
    </source>
</evidence>
<comment type="caution">
    <text evidence="2">The sequence shown here is derived from an EMBL/GenBank/DDBJ whole genome shotgun (WGS) entry which is preliminary data.</text>
</comment>
<evidence type="ECO:0000313" key="2">
    <source>
        <dbReference type="EMBL" id="KAJ6706053.1"/>
    </source>
</evidence>
<feature type="region of interest" description="Disordered" evidence="1">
    <location>
        <begin position="1"/>
        <end position="67"/>
    </location>
</feature>
<feature type="non-terminal residue" evidence="2">
    <location>
        <position position="67"/>
    </location>
</feature>
<feature type="compositionally biased region" description="Polar residues" evidence="1">
    <location>
        <begin position="19"/>
        <end position="40"/>
    </location>
</feature>
<organism evidence="2 3">
    <name type="scientific">Salix purpurea</name>
    <name type="common">Purple osier willow</name>
    <dbReference type="NCBI Taxonomy" id="77065"/>
    <lineage>
        <taxon>Eukaryota</taxon>
        <taxon>Viridiplantae</taxon>
        <taxon>Streptophyta</taxon>
        <taxon>Embryophyta</taxon>
        <taxon>Tracheophyta</taxon>
        <taxon>Spermatophyta</taxon>
        <taxon>Magnoliopsida</taxon>
        <taxon>eudicotyledons</taxon>
        <taxon>Gunneridae</taxon>
        <taxon>Pentapetalae</taxon>
        <taxon>rosids</taxon>
        <taxon>fabids</taxon>
        <taxon>Malpighiales</taxon>
        <taxon>Salicaceae</taxon>
        <taxon>Saliceae</taxon>
        <taxon>Salix</taxon>
    </lineage>
</organism>
<dbReference type="Proteomes" id="UP001151532">
    <property type="component" value="Chromosome 3"/>
</dbReference>
<keyword evidence="3" id="KW-1185">Reference proteome</keyword>
<name>A0A9Q0T9X5_SALPP</name>
<gene>
    <name evidence="2" type="ORF">OIU79_010665</name>
</gene>
<evidence type="ECO:0000313" key="3">
    <source>
        <dbReference type="Proteomes" id="UP001151532"/>
    </source>
</evidence>
<reference evidence="2" key="2">
    <citation type="journal article" date="2023" name="Int. J. Mol. Sci.">
        <title>De Novo Assembly and Annotation of 11 Diverse Shrub Willow (Salix) Genomes Reveals Novel Gene Organization in Sex-Linked Regions.</title>
        <authorList>
            <person name="Hyden B."/>
            <person name="Feng K."/>
            <person name="Yates T.B."/>
            <person name="Jawdy S."/>
            <person name="Cereghino C."/>
            <person name="Smart L.B."/>
            <person name="Muchero W."/>
        </authorList>
    </citation>
    <scope>NUCLEOTIDE SEQUENCE</scope>
    <source>
        <tissue evidence="2">Shoot tip</tissue>
    </source>
</reference>
<dbReference type="EMBL" id="JAPFFK010000016">
    <property type="protein sequence ID" value="KAJ6706053.1"/>
    <property type="molecule type" value="Genomic_DNA"/>
</dbReference>
<feature type="compositionally biased region" description="Polar residues" evidence="1">
    <location>
        <begin position="1"/>
        <end position="11"/>
    </location>
</feature>
<protein>
    <submittedName>
        <fullName evidence="2">Uncharacterized protein</fullName>
    </submittedName>
</protein>
<dbReference type="AlphaFoldDB" id="A0A9Q0T9X5"/>
<reference evidence="2" key="1">
    <citation type="submission" date="2022-11" db="EMBL/GenBank/DDBJ databases">
        <authorList>
            <person name="Hyden B.L."/>
            <person name="Feng K."/>
            <person name="Yates T."/>
            <person name="Jawdy S."/>
            <person name="Smart L.B."/>
            <person name="Muchero W."/>
        </authorList>
    </citation>
    <scope>NUCLEOTIDE SEQUENCE</scope>
    <source>
        <tissue evidence="2">Shoot tip</tissue>
    </source>
</reference>
<accession>A0A9Q0T9X5</accession>
<sequence length="67" mass="7520">MTGNNYLTITQRMRRSYKSKPQGSLKSPSSFRADSLQLNSGFHGEDLQSSLQALSESRFSSKHETIP</sequence>
<proteinExistence type="predicted"/>
<feature type="compositionally biased region" description="Polar residues" evidence="1">
    <location>
        <begin position="47"/>
        <end position="58"/>
    </location>
</feature>